<dbReference type="GO" id="GO:0000725">
    <property type="term" value="P:recombinational repair"/>
    <property type="evidence" value="ECO:0007669"/>
    <property type="project" value="TreeGrafter"/>
</dbReference>
<evidence type="ECO:0000256" key="15">
    <source>
        <dbReference type="PROSITE-ProRule" id="PRU00560"/>
    </source>
</evidence>
<gene>
    <name evidence="19" type="ORF">FJ693_14110</name>
</gene>
<dbReference type="InterPro" id="IPR027417">
    <property type="entry name" value="P-loop_NTPase"/>
</dbReference>
<keyword evidence="3 15" id="KW-0547">Nucleotide-binding</keyword>
<feature type="domain" description="UvrD-like helicase C-terminal" evidence="18">
    <location>
        <begin position="380"/>
        <end position="679"/>
    </location>
</feature>
<accession>A0A552WNI0</accession>
<keyword evidence="7" id="KW-0269">Exonuclease</keyword>
<comment type="caution">
    <text evidence="19">The sequence shown here is derived from an EMBL/GenBank/DDBJ whole genome shotgun (WGS) entry which is preliminary data.</text>
</comment>
<evidence type="ECO:0000259" key="17">
    <source>
        <dbReference type="PROSITE" id="PS51198"/>
    </source>
</evidence>
<dbReference type="Pfam" id="PF12705">
    <property type="entry name" value="PDDEXK_1"/>
    <property type="match status" value="1"/>
</dbReference>
<evidence type="ECO:0000256" key="11">
    <source>
        <dbReference type="ARBA" id="ARBA00023235"/>
    </source>
</evidence>
<dbReference type="AlphaFoldDB" id="A0A552WNI0"/>
<dbReference type="GO" id="GO:0003677">
    <property type="term" value="F:DNA binding"/>
    <property type="evidence" value="ECO:0007669"/>
    <property type="project" value="UniProtKB-KW"/>
</dbReference>
<keyword evidence="11" id="KW-0413">Isomerase</keyword>
<dbReference type="Pfam" id="PF00580">
    <property type="entry name" value="UvrD-helicase"/>
    <property type="match status" value="1"/>
</dbReference>
<evidence type="ECO:0000256" key="5">
    <source>
        <dbReference type="ARBA" id="ARBA00022801"/>
    </source>
</evidence>
<dbReference type="PROSITE" id="PS51198">
    <property type="entry name" value="UVRD_HELICASE_ATP_BIND"/>
    <property type="match status" value="1"/>
</dbReference>
<dbReference type="GO" id="GO:0005524">
    <property type="term" value="F:ATP binding"/>
    <property type="evidence" value="ECO:0007669"/>
    <property type="project" value="UniProtKB-UniRule"/>
</dbReference>
<evidence type="ECO:0000313" key="20">
    <source>
        <dbReference type="Proteomes" id="UP000318693"/>
    </source>
</evidence>
<keyword evidence="2" id="KW-0540">Nuclease</keyword>
<keyword evidence="6 15" id="KW-0347">Helicase</keyword>
<evidence type="ECO:0000313" key="19">
    <source>
        <dbReference type="EMBL" id="TRW44316.1"/>
    </source>
</evidence>
<dbReference type="Gene3D" id="3.40.50.300">
    <property type="entry name" value="P-loop containing nucleotide triphosphate hydrolases"/>
    <property type="match status" value="2"/>
</dbReference>
<evidence type="ECO:0000256" key="14">
    <source>
        <dbReference type="ARBA" id="ARBA00048988"/>
    </source>
</evidence>
<keyword evidence="9" id="KW-0238">DNA-binding</keyword>
<evidence type="ECO:0000259" key="18">
    <source>
        <dbReference type="PROSITE" id="PS51217"/>
    </source>
</evidence>
<keyword evidence="20" id="KW-1185">Reference proteome</keyword>
<dbReference type="EMBL" id="VJXR01000047">
    <property type="protein sequence ID" value="TRW44316.1"/>
    <property type="molecule type" value="Genomic_DNA"/>
</dbReference>
<dbReference type="PANTHER" id="PTHR11070:SF59">
    <property type="entry name" value="DNA 3'-5' HELICASE"/>
    <property type="match status" value="1"/>
</dbReference>
<evidence type="ECO:0000256" key="7">
    <source>
        <dbReference type="ARBA" id="ARBA00022839"/>
    </source>
</evidence>
<evidence type="ECO:0000256" key="6">
    <source>
        <dbReference type="ARBA" id="ARBA00022806"/>
    </source>
</evidence>
<comment type="catalytic activity">
    <reaction evidence="14">
        <text>ATP + H2O = ADP + phosphate + H(+)</text>
        <dbReference type="Rhea" id="RHEA:13065"/>
        <dbReference type="ChEBI" id="CHEBI:15377"/>
        <dbReference type="ChEBI" id="CHEBI:15378"/>
        <dbReference type="ChEBI" id="CHEBI:30616"/>
        <dbReference type="ChEBI" id="CHEBI:43474"/>
        <dbReference type="ChEBI" id="CHEBI:456216"/>
        <dbReference type="EC" id="5.6.2.4"/>
    </reaction>
</comment>
<feature type="domain" description="UvrD-like helicase ATP-binding" evidence="17">
    <location>
        <begin position="25"/>
        <end position="342"/>
    </location>
</feature>
<feature type="compositionally biased region" description="Low complexity" evidence="16">
    <location>
        <begin position="389"/>
        <end position="405"/>
    </location>
</feature>
<evidence type="ECO:0000256" key="13">
    <source>
        <dbReference type="ARBA" id="ARBA00034808"/>
    </source>
</evidence>
<dbReference type="Gene3D" id="1.10.486.10">
    <property type="entry name" value="PCRA, domain 4"/>
    <property type="match status" value="1"/>
</dbReference>
<evidence type="ECO:0000256" key="12">
    <source>
        <dbReference type="ARBA" id="ARBA00034617"/>
    </source>
</evidence>
<keyword evidence="4" id="KW-0227">DNA damage</keyword>
<keyword evidence="5 15" id="KW-0378">Hydrolase</keyword>
<name>A0A552WNI0_9MICO</name>
<evidence type="ECO:0000256" key="4">
    <source>
        <dbReference type="ARBA" id="ARBA00022763"/>
    </source>
</evidence>
<evidence type="ECO:0000256" key="9">
    <source>
        <dbReference type="ARBA" id="ARBA00023125"/>
    </source>
</evidence>
<dbReference type="EC" id="5.6.2.4" evidence="13"/>
<dbReference type="SUPFAM" id="SSF52540">
    <property type="entry name" value="P-loop containing nucleoside triphosphate hydrolases"/>
    <property type="match status" value="1"/>
</dbReference>
<sequence length="1099" mass="114492">MDTRAHARTALRLSLPGSPPPPPSLDPVQQRAVDWPNRAGNVLVVGAPGTGKTTTAVAALLHRARDLPAAAPARAAGGDQGVLMLVPTRRGAGRVRDAVTARLGRTTTQVLVRTPASFAYSVLRLRAVLLGQPAPTLITGPDQDQVLAELLAGHRAGLGAPVRWPAAIGTEILALGAFRDELRDLFMRAAELGLGPEELAERGQRYDRPEWVAAAVLLREYQEVTALGEMTPDRGARLDAARIVDEATAALRAWEQEVPGHPRPRWSAVVVDDHQDSTLATARLLRVLADDGAQLLLHGDPDAGVQGFRGGSPALVGLAESADPLGGFAATRLVLPTVHRGDAELRRAATTVTGAISTVGTAAHRHAGVPSPDPAADGGSTAPATDGGSTAPATDSPASVAAAAAPAPRGVQNVVLRSRAQEGAYLARTLREEHLHHGTPWSRMAVIVRSSGDLTGFQRMLRSWKVPVGAATAAGVLREEPAVRPLLTALRACLTGRTDAERAVELLTSPLGALDAVALRGLRRALRGAERAAGGTRPVDELLVEAVEDSAVAAALPSHVRRGPAKVAAVLAAGRTALEDAGATAETVLWALWSTSGLAEPWRDRALAGGPGAERADADLDAVMALFKAAEWYTDRTLGGGPAGFLDHVSAQDLPADSLAARGVRAESVQVLTPAAAAGEEWEVVVVAGLQEDVWPDLRLRDSLLGAGALADVEAGRSPDGRRAFGPARRHVLDDELRMLAVAVTRPTRRLLITAVLDEDARPSSFFDLLAPDGTETTDLVRTTPPALDLRGLVAELRCALEPVSAGAPDRRRDIAAALLAHLADQDVAGADPAGWAGLADLSTDVPLRPPGAPVPVSPSSVEQATGCGLRWALEQAGGRGERSMDQSVGSLVHEIAAEHPHGTAEELHAALDARWSELGLGDAWTGRRQRQLAGAMVDRLAAYLAGVPGQVDVEREFTAEVGRAHLTGRMDRVEHLDDGLVRVVDLKTSASPVSAEKAAAHPQLGAYQAAVDAGAFGETAASAGGRLVYLGTGKSATERAQPALAAAEDPTWAARLVTEAAETMAGATFVARLGEACQHCPVRASCPLQDNGGRVTTR</sequence>
<dbReference type="InterPro" id="IPR000212">
    <property type="entry name" value="DNA_helicase_UvrD/REP"/>
</dbReference>
<dbReference type="GO" id="GO:0033202">
    <property type="term" value="C:DNA helicase complex"/>
    <property type="evidence" value="ECO:0007669"/>
    <property type="project" value="TreeGrafter"/>
</dbReference>
<dbReference type="Proteomes" id="UP000318693">
    <property type="component" value="Unassembled WGS sequence"/>
</dbReference>
<dbReference type="RefSeq" id="WP_143419113.1">
    <property type="nucleotide sequence ID" value="NZ_VJXR01000047.1"/>
</dbReference>
<dbReference type="PROSITE" id="PS51217">
    <property type="entry name" value="UVRD_HELICASE_CTER"/>
    <property type="match status" value="1"/>
</dbReference>
<evidence type="ECO:0000256" key="8">
    <source>
        <dbReference type="ARBA" id="ARBA00022840"/>
    </source>
</evidence>
<keyword evidence="8 15" id="KW-0067">ATP-binding</keyword>
<dbReference type="GO" id="GO:0004527">
    <property type="term" value="F:exonuclease activity"/>
    <property type="evidence" value="ECO:0007669"/>
    <property type="project" value="UniProtKB-KW"/>
</dbReference>
<dbReference type="Gene3D" id="3.90.320.10">
    <property type="match status" value="1"/>
</dbReference>
<dbReference type="InterPro" id="IPR038726">
    <property type="entry name" value="PDDEXK_AddAB-type"/>
</dbReference>
<evidence type="ECO:0000256" key="10">
    <source>
        <dbReference type="ARBA" id="ARBA00023204"/>
    </source>
</evidence>
<dbReference type="InterPro" id="IPR011604">
    <property type="entry name" value="PDDEXK-like_dom_sf"/>
</dbReference>
<reference evidence="19 20" key="1">
    <citation type="submission" date="2019-07" db="EMBL/GenBank/DDBJ databases">
        <title>Georgenia wutianyii sp. nov. and Georgenia *** sp. nov. isolated from plateau pika (Ochotona curzoniae) in the Qinghai-Tibet plateau of China.</title>
        <authorList>
            <person name="Tian Z."/>
        </authorList>
    </citation>
    <scope>NUCLEOTIDE SEQUENCE [LARGE SCALE GENOMIC DNA]</scope>
    <source>
        <strain evidence="19 20">Z446</strain>
    </source>
</reference>
<keyword evidence="10" id="KW-0234">DNA repair</keyword>
<protein>
    <recommendedName>
        <fullName evidence="13">DNA 3'-5' helicase</fullName>
        <ecNumber evidence="13">5.6.2.4</ecNumber>
    </recommendedName>
</protein>
<dbReference type="GO" id="GO:0005829">
    <property type="term" value="C:cytosol"/>
    <property type="evidence" value="ECO:0007669"/>
    <property type="project" value="TreeGrafter"/>
</dbReference>
<comment type="catalytic activity">
    <reaction evidence="12">
        <text>Couples ATP hydrolysis with the unwinding of duplex DNA by translocating in the 3'-5' direction.</text>
        <dbReference type="EC" id="5.6.2.4"/>
    </reaction>
</comment>
<proteinExistence type="inferred from homology"/>
<dbReference type="GO" id="GO:0043138">
    <property type="term" value="F:3'-5' DNA helicase activity"/>
    <property type="evidence" value="ECO:0007669"/>
    <property type="project" value="UniProtKB-EC"/>
</dbReference>
<evidence type="ECO:0000256" key="16">
    <source>
        <dbReference type="SAM" id="MobiDB-lite"/>
    </source>
</evidence>
<feature type="region of interest" description="Disordered" evidence="16">
    <location>
        <begin position="363"/>
        <end position="405"/>
    </location>
</feature>
<evidence type="ECO:0000256" key="2">
    <source>
        <dbReference type="ARBA" id="ARBA00022722"/>
    </source>
</evidence>
<feature type="binding site" evidence="15">
    <location>
        <begin position="46"/>
        <end position="53"/>
    </location>
    <ligand>
        <name>ATP</name>
        <dbReference type="ChEBI" id="CHEBI:30616"/>
    </ligand>
</feature>
<evidence type="ECO:0000256" key="1">
    <source>
        <dbReference type="ARBA" id="ARBA00009922"/>
    </source>
</evidence>
<dbReference type="InterPro" id="IPR013986">
    <property type="entry name" value="DExx_box_DNA_helicase_dom_sf"/>
</dbReference>
<organism evidence="19 20">
    <name type="scientific">Georgenia yuyongxinii</name>
    <dbReference type="NCBI Taxonomy" id="2589797"/>
    <lineage>
        <taxon>Bacteria</taxon>
        <taxon>Bacillati</taxon>
        <taxon>Actinomycetota</taxon>
        <taxon>Actinomycetes</taxon>
        <taxon>Micrococcales</taxon>
        <taxon>Bogoriellaceae</taxon>
        <taxon>Georgenia</taxon>
    </lineage>
</organism>
<dbReference type="Gene3D" id="1.10.10.160">
    <property type="match status" value="1"/>
</dbReference>
<comment type="similarity">
    <text evidence="1">Belongs to the helicase family. UvrD subfamily.</text>
</comment>
<evidence type="ECO:0000256" key="3">
    <source>
        <dbReference type="ARBA" id="ARBA00022741"/>
    </source>
</evidence>
<dbReference type="InterPro" id="IPR014016">
    <property type="entry name" value="UvrD-like_ATP-bd"/>
</dbReference>
<dbReference type="InterPro" id="IPR014017">
    <property type="entry name" value="DNA_helicase_UvrD-like_C"/>
</dbReference>
<dbReference type="PANTHER" id="PTHR11070">
    <property type="entry name" value="UVRD / RECB / PCRA DNA HELICASE FAMILY MEMBER"/>
    <property type="match status" value="1"/>
</dbReference>